<dbReference type="CDD" id="cd02440">
    <property type="entry name" value="AdoMet_MTases"/>
    <property type="match status" value="1"/>
</dbReference>
<reference evidence="10 11" key="1">
    <citation type="submission" date="2016-10" db="EMBL/GenBank/DDBJ databases">
        <authorList>
            <person name="Varghese N."/>
            <person name="Submissions S."/>
        </authorList>
    </citation>
    <scope>NUCLEOTIDE SEQUENCE [LARGE SCALE GENOMIC DNA]</scope>
    <source>
        <strain evidence="10 11">DSM 17997</strain>
    </source>
</reference>
<dbReference type="GO" id="GO:0016740">
    <property type="term" value="F:transferase activity"/>
    <property type="evidence" value="ECO:0007669"/>
    <property type="project" value="UniProtKB-KW"/>
</dbReference>
<evidence type="ECO:0000256" key="6">
    <source>
        <dbReference type="ARBA" id="ARBA00022884"/>
    </source>
</evidence>
<dbReference type="NCBIfam" id="TIGR00755">
    <property type="entry name" value="ksgA"/>
    <property type="match status" value="1"/>
</dbReference>
<proteinExistence type="inferred from homology"/>
<comment type="caution">
    <text evidence="10">The sequence shown here is derived from an EMBL/GenBank/DDBJ whole genome shotgun (WGS) entry which is preliminary data.</text>
</comment>
<dbReference type="Proteomes" id="UP000199663">
    <property type="component" value="Unassembled WGS sequence"/>
</dbReference>
<dbReference type="InterPro" id="IPR023165">
    <property type="entry name" value="rRNA_Ade_diMease-like_C"/>
</dbReference>
<organism evidence="10 11">
    <name type="scientific">Rhodonellum ikkaensis</name>
    <dbReference type="NCBI Taxonomy" id="336829"/>
    <lineage>
        <taxon>Bacteria</taxon>
        <taxon>Pseudomonadati</taxon>
        <taxon>Bacteroidota</taxon>
        <taxon>Cytophagia</taxon>
        <taxon>Cytophagales</taxon>
        <taxon>Cytophagaceae</taxon>
        <taxon>Rhodonellum</taxon>
    </lineage>
</organism>
<dbReference type="Gene3D" id="3.40.50.150">
    <property type="entry name" value="Vaccinia Virus protein VP39"/>
    <property type="match status" value="1"/>
</dbReference>
<evidence type="ECO:0000256" key="4">
    <source>
        <dbReference type="ARBA" id="ARBA00022679"/>
    </source>
</evidence>
<feature type="binding site" evidence="7 8">
    <location>
        <position position="43"/>
    </location>
    <ligand>
        <name>S-adenosyl-L-methionine</name>
        <dbReference type="ChEBI" id="CHEBI:59789"/>
    </ligand>
</feature>
<feature type="binding site" evidence="7 8">
    <location>
        <position position="88"/>
    </location>
    <ligand>
        <name>S-adenosyl-L-methionine</name>
        <dbReference type="ChEBI" id="CHEBI:59789"/>
    </ligand>
</feature>
<comment type="similarity">
    <text evidence="7">Belongs to the class I-like SAM-binding methyltransferase superfamily. rRNA adenine N(6)-methyltransferase family. RsmA subfamily.</text>
</comment>
<dbReference type="EMBL" id="FNQC01000003">
    <property type="protein sequence ID" value="SDY85617.1"/>
    <property type="molecule type" value="Genomic_DNA"/>
</dbReference>
<keyword evidence="1 7" id="KW-0963">Cytoplasm</keyword>
<evidence type="ECO:0000256" key="2">
    <source>
        <dbReference type="ARBA" id="ARBA00022552"/>
    </source>
</evidence>
<keyword evidence="5 7" id="KW-0949">S-adenosyl-L-methionine</keyword>
<evidence type="ECO:0000256" key="3">
    <source>
        <dbReference type="ARBA" id="ARBA00022603"/>
    </source>
</evidence>
<gene>
    <name evidence="7" type="primary">rsmA</name>
    <name evidence="7" type="synonym">ksgA</name>
    <name evidence="10" type="ORF">SAMN05444412_103161</name>
</gene>
<evidence type="ECO:0000256" key="1">
    <source>
        <dbReference type="ARBA" id="ARBA00022490"/>
    </source>
</evidence>
<feature type="domain" description="Ribosomal RNA adenine methylase transferase N-terminal" evidence="9">
    <location>
        <begin position="22"/>
        <end position="192"/>
    </location>
</feature>
<evidence type="ECO:0000313" key="11">
    <source>
        <dbReference type="Proteomes" id="UP000199663"/>
    </source>
</evidence>
<comment type="catalytic activity">
    <reaction evidence="7">
        <text>adenosine(1518)/adenosine(1519) in 16S rRNA + 4 S-adenosyl-L-methionine = N(6)-dimethyladenosine(1518)/N(6)-dimethyladenosine(1519) in 16S rRNA + 4 S-adenosyl-L-homocysteine + 4 H(+)</text>
        <dbReference type="Rhea" id="RHEA:19609"/>
        <dbReference type="Rhea" id="RHEA-COMP:10232"/>
        <dbReference type="Rhea" id="RHEA-COMP:10233"/>
        <dbReference type="ChEBI" id="CHEBI:15378"/>
        <dbReference type="ChEBI" id="CHEBI:57856"/>
        <dbReference type="ChEBI" id="CHEBI:59789"/>
        <dbReference type="ChEBI" id="CHEBI:74411"/>
        <dbReference type="ChEBI" id="CHEBI:74493"/>
        <dbReference type="EC" id="2.1.1.182"/>
    </reaction>
</comment>
<dbReference type="PROSITE" id="PS51689">
    <property type="entry name" value="SAM_RNA_A_N6_MT"/>
    <property type="match status" value="1"/>
</dbReference>
<keyword evidence="4 7" id="KW-0808">Transferase</keyword>
<sequence length="262" mass="29985">MNMQKVKPKKHLGQHFLIDLGIAENIAHSLTGHQGVKKVLEIGPGMGVLTDFLLEKQWELFLVDIDKESIAYLNNKYPQITERIIEADFLRKDFAPIMEGQYAIIGNFPYNISSQILFKVLENKDQVTEVVCMLQKEVAQRIASPKGNKDYGILSVFLQAFYDIEYLFSVPPEVFNPPPRVNSGVIRLTRNQTQKLDCDEKMFFSVVKQGFGTRRKTLRNALKGMSLSEEMKADPVLDKRAEQLDVAEFVELTNKIQKSWKT</sequence>
<dbReference type="InterPro" id="IPR001737">
    <property type="entry name" value="KsgA/Erm"/>
</dbReference>
<dbReference type="Pfam" id="PF00398">
    <property type="entry name" value="RrnaAD"/>
    <property type="match status" value="1"/>
</dbReference>
<comment type="function">
    <text evidence="7">Specifically dimethylates two adjacent adenosines (A1518 and A1519) in the loop of a conserved hairpin near the 3'-end of 16S rRNA in the 30S particle. May play a critical role in biogenesis of 30S subunits.</text>
</comment>
<feature type="binding site" evidence="7 8">
    <location>
        <position position="107"/>
    </location>
    <ligand>
        <name>S-adenosyl-L-methionine</name>
        <dbReference type="ChEBI" id="CHEBI:59789"/>
    </ligand>
</feature>
<dbReference type="InterPro" id="IPR020598">
    <property type="entry name" value="rRNA_Ade_methylase_Trfase_N"/>
</dbReference>
<evidence type="ECO:0000256" key="8">
    <source>
        <dbReference type="PROSITE-ProRule" id="PRU01026"/>
    </source>
</evidence>
<evidence type="ECO:0000256" key="7">
    <source>
        <dbReference type="HAMAP-Rule" id="MF_00607"/>
    </source>
</evidence>
<feature type="binding site" evidence="8">
    <location>
        <position position="64"/>
    </location>
    <ligand>
        <name>S-adenosyl-L-methionine</name>
        <dbReference type="ChEBI" id="CHEBI:59789"/>
    </ligand>
</feature>
<dbReference type="HAMAP" id="MF_00607">
    <property type="entry name" value="16SrRNA_methyltr_A"/>
    <property type="match status" value="1"/>
</dbReference>
<evidence type="ECO:0000256" key="5">
    <source>
        <dbReference type="ARBA" id="ARBA00022691"/>
    </source>
</evidence>
<dbReference type="Gene3D" id="1.10.8.100">
    <property type="entry name" value="Ribosomal RNA adenine dimethylase-like, domain 2"/>
    <property type="match status" value="1"/>
</dbReference>
<keyword evidence="6 7" id="KW-0694">RNA-binding</keyword>
<evidence type="ECO:0000313" key="10">
    <source>
        <dbReference type="EMBL" id="SDY85617.1"/>
    </source>
</evidence>
<comment type="caution">
    <text evidence="7">Lacks conserved residue(s) required for the propagation of feature annotation.</text>
</comment>
<dbReference type="SUPFAM" id="SSF53335">
    <property type="entry name" value="S-adenosyl-L-methionine-dependent methyltransferases"/>
    <property type="match status" value="1"/>
</dbReference>
<dbReference type="InterPro" id="IPR011530">
    <property type="entry name" value="rRNA_adenine_dimethylase"/>
</dbReference>
<protein>
    <recommendedName>
        <fullName evidence="7">Ribosomal RNA small subunit methyltransferase A</fullName>
        <ecNumber evidence="7">2.1.1.182</ecNumber>
    </recommendedName>
    <alternativeName>
        <fullName evidence="7">16S rRNA (adenine(1518)-N(6)/adenine(1519)-N(6))-dimethyltransferase</fullName>
    </alternativeName>
    <alternativeName>
        <fullName evidence="7">16S rRNA dimethyladenosine transferase</fullName>
    </alternativeName>
    <alternativeName>
        <fullName evidence="7">16S rRNA dimethylase</fullName>
    </alternativeName>
    <alternativeName>
        <fullName evidence="7">S-adenosylmethionine-6-N', N'-adenosyl(rRNA) dimethyltransferase</fullName>
    </alternativeName>
</protein>
<dbReference type="PANTHER" id="PTHR11727:SF7">
    <property type="entry name" value="DIMETHYLADENOSINE TRANSFERASE-RELATED"/>
    <property type="match status" value="1"/>
</dbReference>
<comment type="subcellular location">
    <subcellularLocation>
        <location evidence="7">Cytoplasm</location>
    </subcellularLocation>
</comment>
<accession>A0A1H3N9K0</accession>
<keyword evidence="2 7" id="KW-0698">rRNA processing</keyword>
<feature type="binding site" evidence="7 8">
    <location>
        <position position="17"/>
    </location>
    <ligand>
        <name>S-adenosyl-L-methionine</name>
        <dbReference type="ChEBI" id="CHEBI:59789"/>
    </ligand>
</feature>
<dbReference type="InterPro" id="IPR029063">
    <property type="entry name" value="SAM-dependent_MTases_sf"/>
</dbReference>
<dbReference type="SMART" id="SM00650">
    <property type="entry name" value="rADc"/>
    <property type="match status" value="1"/>
</dbReference>
<keyword evidence="3 7" id="KW-0489">Methyltransferase</keyword>
<feature type="binding site" evidence="7 8">
    <location>
        <position position="15"/>
    </location>
    <ligand>
        <name>S-adenosyl-L-methionine</name>
        <dbReference type="ChEBI" id="CHEBI:59789"/>
    </ligand>
</feature>
<name>A0A1H3N9K0_9BACT</name>
<dbReference type="EC" id="2.1.1.182" evidence="7"/>
<evidence type="ECO:0000259" key="9">
    <source>
        <dbReference type="SMART" id="SM00650"/>
    </source>
</evidence>
<keyword evidence="11" id="KW-1185">Reference proteome</keyword>
<dbReference type="PANTHER" id="PTHR11727">
    <property type="entry name" value="DIMETHYLADENOSINE TRANSFERASE"/>
    <property type="match status" value="1"/>
</dbReference>